<dbReference type="AlphaFoldDB" id="A0A5A7Q0S0"/>
<dbReference type="EMBL" id="BKCP01005516">
    <property type="protein sequence ID" value="GER38428.1"/>
    <property type="molecule type" value="Genomic_DNA"/>
</dbReference>
<evidence type="ECO:0000256" key="2">
    <source>
        <dbReference type="SAM" id="SignalP"/>
    </source>
</evidence>
<dbReference type="OrthoDB" id="1872570at2759"/>
<dbReference type="InterPro" id="IPR011065">
    <property type="entry name" value="Kunitz_inhibitor_STI-like_sf"/>
</dbReference>
<dbReference type="PRINTS" id="PR00291">
    <property type="entry name" value="KUNITZINHBTR"/>
</dbReference>
<keyword evidence="2" id="KW-0732">Signal</keyword>
<name>A0A5A7Q0S0_STRAF</name>
<evidence type="ECO:0000256" key="1">
    <source>
        <dbReference type="ARBA" id="ARBA00005440"/>
    </source>
</evidence>
<accession>A0A5A7Q0S0</accession>
<dbReference type="PANTHER" id="PTHR33107">
    <property type="entry name" value="KUNITZ TRYPSIN INHIBITOR 2"/>
    <property type="match status" value="1"/>
</dbReference>
<evidence type="ECO:0000313" key="4">
    <source>
        <dbReference type="Proteomes" id="UP000325081"/>
    </source>
</evidence>
<dbReference type="PANTHER" id="PTHR33107:SF5">
    <property type="entry name" value="KUNITZ TRYPSIN INHIBITOR 5"/>
    <property type="match status" value="1"/>
</dbReference>
<dbReference type="Pfam" id="PF00197">
    <property type="entry name" value="Kunitz_legume"/>
    <property type="match status" value="1"/>
</dbReference>
<dbReference type="SMART" id="SM00452">
    <property type="entry name" value="STI"/>
    <property type="match status" value="1"/>
</dbReference>
<keyword evidence="4" id="KW-1185">Reference proteome</keyword>
<feature type="signal peptide" evidence="2">
    <location>
        <begin position="1"/>
        <end position="21"/>
    </location>
</feature>
<comment type="similarity">
    <text evidence="1">Belongs to the protease inhibitor I3 (leguminous Kunitz-type inhibitor) family.</text>
</comment>
<organism evidence="3 4">
    <name type="scientific">Striga asiatica</name>
    <name type="common">Asiatic witchweed</name>
    <name type="synonym">Buchnera asiatica</name>
    <dbReference type="NCBI Taxonomy" id="4170"/>
    <lineage>
        <taxon>Eukaryota</taxon>
        <taxon>Viridiplantae</taxon>
        <taxon>Streptophyta</taxon>
        <taxon>Embryophyta</taxon>
        <taxon>Tracheophyta</taxon>
        <taxon>Spermatophyta</taxon>
        <taxon>Magnoliopsida</taxon>
        <taxon>eudicotyledons</taxon>
        <taxon>Gunneridae</taxon>
        <taxon>Pentapetalae</taxon>
        <taxon>asterids</taxon>
        <taxon>lamiids</taxon>
        <taxon>Lamiales</taxon>
        <taxon>Orobanchaceae</taxon>
        <taxon>Buchnereae</taxon>
        <taxon>Striga</taxon>
    </lineage>
</organism>
<dbReference type="Proteomes" id="UP000325081">
    <property type="component" value="Unassembled WGS sequence"/>
</dbReference>
<dbReference type="GO" id="GO:0004866">
    <property type="term" value="F:endopeptidase inhibitor activity"/>
    <property type="evidence" value="ECO:0007669"/>
    <property type="project" value="InterPro"/>
</dbReference>
<feature type="chain" id="PRO_5023070584" evidence="2">
    <location>
        <begin position="22"/>
        <end position="204"/>
    </location>
</feature>
<sequence length="204" mass="22557">MKKAHLLLIFTLFSICKLCPASEQPSPVLDIESNVVKAGVDYYILPVVRGMGGGLTVGSTGNRTCPFNVVQEQLEVDQGLPLTFHPVNPKKSVVRVSTDQNIEFSGMSICVQSLVWTLEREESSSRYLISTGGVKGNPGRETVSNWFKIEEYEGDYKLVFCPTVCNYCKVMCKDVGVFVEDDGQRVLGLTDNAPFRVMFKKAST</sequence>
<dbReference type="InterPro" id="IPR002160">
    <property type="entry name" value="Prot_inh_Kunz-lg"/>
</dbReference>
<protein>
    <submittedName>
        <fullName evidence="3">Trypsin inhibitor</fullName>
    </submittedName>
</protein>
<dbReference type="CDD" id="cd23375">
    <property type="entry name" value="beta-trefoil_STI_VvMLP-like"/>
    <property type="match status" value="1"/>
</dbReference>
<dbReference type="Gene3D" id="2.80.10.50">
    <property type="match status" value="1"/>
</dbReference>
<gene>
    <name evidence="3" type="ORF">STAS_14949</name>
</gene>
<comment type="caution">
    <text evidence="3">The sequence shown here is derived from an EMBL/GenBank/DDBJ whole genome shotgun (WGS) entry which is preliminary data.</text>
</comment>
<proteinExistence type="inferred from homology"/>
<reference evidence="4" key="1">
    <citation type="journal article" date="2019" name="Curr. Biol.">
        <title>Genome Sequence of Striga asiatica Provides Insight into the Evolution of Plant Parasitism.</title>
        <authorList>
            <person name="Yoshida S."/>
            <person name="Kim S."/>
            <person name="Wafula E.K."/>
            <person name="Tanskanen J."/>
            <person name="Kim Y.M."/>
            <person name="Honaas L."/>
            <person name="Yang Z."/>
            <person name="Spallek T."/>
            <person name="Conn C.E."/>
            <person name="Ichihashi Y."/>
            <person name="Cheong K."/>
            <person name="Cui S."/>
            <person name="Der J.P."/>
            <person name="Gundlach H."/>
            <person name="Jiao Y."/>
            <person name="Hori C."/>
            <person name="Ishida J.K."/>
            <person name="Kasahara H."/>
            <person name="Kiba T."/>
            <person name="Kim M.S."/>
            <person name="Koo N."/>
            <person name="Laohavisit A."/>
            <person name="Lee Y.H."/>
            <person name="Lumba S."/>
            <person name="McCourt P."/>
            <person name="Mortimer J.C."/>
            <person name="Mutuku J.M."/>
            <person name="Nomura T."/>
            <person name="Sasaki-Sekimoto Y."/>
            <person name="Seto Y."/>
            <person name="Wang Y."/>
            <person name="Wakatake T."/>
            <person name="Sakakibara H."/>
            <person name="Demura T."/>
            <person name="Yamaguchi S."/>
            <person name="Yoneyama K."/>
            <person name="Manabe R.I."/>
            <person name="Nelson D.C."/>
            <person name="Schulman A.H."/>
            <person name="Timko M.P."/>
            <person name="dePamphilis C.W."/>
            <person name="Choi D."/>
            <person name="Shirasu K."/>
        </authorList>
    </citation>
    <scope>NUCLEOTIDE SEQUENCE [LARGE SCALE GENOMIC DNA]</scope>
    <source>
        <strain evidence="4">cv. UVA1</strain>
    </source>
</reference>
<evidence type="ECO:0000313" key="3">
    <source>
        <dbReference type="EMBL" id="GER38428.1"/>
    </source>
</evidence>
<dbReference type="SUPFAM" id="SSF50386">
    <property type="entry name" value="STI-like"/>
    <property type="match status" value="1"/>
</dbReference>